<dbReference type="STRING" id="106549.A0A540LU20"/>
<dbReference type="FunFam" id="1.50.10.130:FF:000001">
    <property type="entry name" value="Isoprene synthase, chloroplastic"/>
    <property type="match status" value="1"/>
</dbReference>
<protein>
    <recommendedName>
        <fullName evidence="9">Terpene synthase N-terminal domain-containing protein</fullName>
    </recommendedName>
</protein>
<dbReference type="Proteomes" id="UP000315295">
    <property type="component" value="Unassembled WGS sequence"/>
</dbReference>
<dbReference type="InterPro" id="IPR050148">
    <property type="entry name" value="Terpene_synthase-like"/>
</dbReference>
<evidence type="ECO:0000256" key="2">
    <source>
        <dbReference type="ARBA" id="ARBA00022723"/>
    </source>
</evidence>
<dbReference type="EMBL" id="VIEB01000464">
    <property type="protein sequence ID" value="TQD89995.1"/>
    <property type="molecule type" value="Genomic_DNA"/>
</dbReference>
<evidence type="ECO:0000259" key="6">
    <source>
        <dbReference type="Pfam" id="PF03936"/>
    </source>
</evidence>
<evidence type="ECO:0000259" key="5">
    <source>
        <dbReference type="Pfam" id="PF01397"/>
    </source>
</evidence>
<dbReference type="InterPro" id="IPR044814">
    <property type="entry name" value="Terpene_cyclase_plant_C1"/>
</dbReference>
<dbReference type="InterPro" id="IPR001906">
    <property type="entry name" value="Terpene_synth_N"/>
</dbReference>
<dbReference type="GO" id="GO:0000287">
    <property type="term" value="F:magnesium ion binding"/>
    <property type="evidence" value="ECO:0007669"/>
    <property type="project" value="InterPro"/>
</dbReference>
<dbReference type="InterPro" id="IPR005630">
    <property type="entry name" value="Terpene_synthase_metal-bd"/>
</dbReference>
<dbReference type="AlphaFoldDB" id="A0A540LU20"/>
<dbReference type="SFLD" id="SFLDG01019">
    <property type="entry name" value="Terpene_Cyclase_Like_1_C_Termi"/>
    <property type="match status" value="1"/>
</dbReference>
<dbReference type="InterPro" id="IPR008949">
    <property type="entry name" value="Isoprenoid_synthase_dom_sf"/>
</dbReference>
<evidence type="ECO:0000313" key="8">
    <source>
        <dbReference type="Proteomes" id="UP000315295"/>
    </source>
</evidence>
<keyword evidence="3" id="KW-0460">Magnesium</keyword>
<dbReference type="Gene3D" id="1.10.600.10">
    <property type="entry name" value="Farnesyl Diphosphate Synthase"/>
    <property type="match status" value="1"/>
</dbReference>
<dbReference type="GO" id="GO:0016102">
    <property type="term" value="P:diterpenoid biosynthetic process"/>
    <property type="evidence" value="ECO:0007669"/>
    <property type="project" value="InterPro"/>
</dbReference>
<evidence type="ECO:0000256" key="1">
    <source>
        <dbReference type="ARBA" id="ARBA00001946"/>
    </source>
</evidence>
<evidence type="ECO:0008006" key="9">
    <source>
        <dbReference type="Google" id="ProtNLM"/>
    </source>
</evidence>
<evidence type="ECO:0000256" key="4">
    <source>
        <dbReference type="ARBA" id="ARBA00023239"/>
    </source>
</evidence>
<dbReference type="FunFam" id="1.10.600.10:FF:000007">
    <property type="entry name" value="Isoprene synthase, chloroplastic"/>
    <property type="match status" value="1"/>
</dbReference>
<comment type="caution">
    <text evidence="7">The sequence shown here is derived from an EMBL/GenBank/DDBJ whole genome shotgun (WGS) entry which is preliminary data.</text>
</comment>
<organism evidence="7 8">
    <name type="scientific">Malus baccata</name>
    <name type="common">Siberian crab apple</name>
    <name type="synonym">Pyrus baccata</name>
    <dbReference type="NCBI Taxonomy" id="106549"/>
    <lineage>
        <taxon>Eukaryota</taxon>
        <taxon>Viridiplantae</taxon>
        <taxon>Streptophyta</taxon>
        <taxon>Embryophyta</taxon>
        <taxon>Tracheophyta</taxon>
        <taxon>Spermatophyta</taxon>
        <taxon>Magnoliopsida</taxon>
        <taxon>eudicotyledons</taxon>
        <taxon>Gunneridae</taxon>
        <taxon>Pentapetalae</taxon>
        <taxon>rosids</taxon>
        <taxon>fabids</taxon>
        <taxon>Rosales</taxon>
        <taxon>Rosaceae</taxon>
        <taxon>Amygdaloideae</taxon>
        <taxon>Maleae</taxon>
        <taxon>Malus</taxon>
    </lineage>
</organism>
<dbReference type="SUPFAM" id="SSF48576">
    <property type="entry name" value="Terpenoid synthases"/>
    <property type="match status" value="1"/>
</dbReference>
<accession>A0A540LU20</accession>
<dbReference type="Pfam" id="PF03936">
    <property type="entry name" value="Terpene_synth_C"/>
    <property type="match status" value="1"/>
</dbReference>
<dbReference type="Pfam" id="PF01397">
    <property type="entry name" value="Terpene_synth"/>
    <property type="match status" value="1"/>
</dbReference>
<keyword evidence="4" id="KW-0456">Lyase</keyword>
<dbReference type="PANTHER" id="PTHR31225">
    <property type="entry name" value="OS04G0344100 PROTEIN-RELATED"/>
    <property type="match status" value="1"/>
</dbReference>
<comment type="cofactor">
    <cofactor evidence="1">
        <name>Mg(2+)</name>
        <dbReference type="ChEBI" id="CHEBI:18420"/>
    </cofactor>
</comment>
<dbReference type="Gene3D" id="1.50.10.130">
    <property type="entry name" value="Terpene synthase, N-terminal domain"/>
    <property type="match status" value="1"/>
</dbReference>
<evidence type="ECO:0000313" key="7">
    <source>
        <dbReference type="EMBL" id="TQD89995.1"/>
    </source>
</evidence>
<keyword evidence="2" id="KW-0479">Metal-binding</keyword>
<dbReference type="GO" id="GO:0010333">
    <property type="term" value="F:terpene synthase activity"/>
    <property type="evidence" value="ECO:0007669"/>
    <property type="project" value="InterPro"/>
</dbReference>
<feature type="domain" description="Terpene synthase N-terminal" evidence="5">
    <location>
        <begin position="73"/>
        <end position="252"/>
    </location>
</feature>
<dbReference type="SFLD" id="SFLDS00005">
    <property type="entry name" value="Isoprenoid_Synthase_Type_I"/>
    <property type="match status" value="1"/>
</dbReference>
<dbReference type="InterPro" id="IPR034741">
    <property type="entry name" value="Terpene_cyclase-like_1_C"/>
</dbReference>
<dbReference type="SUPFAM" id="SSF48239">
    <property type="entry name" value="Terpenoid cyclases/Protein prenyltransferases"/>
    <property type="match status" value="1"/>
</dbReference>
<dbReference type="InterPro" id="IPR036965">
    <property type="entry name" value="Terpene_synth_N_sf"/>
</dbReference>
<proteinExistence type="predicted"/>
<dbReference type="InterPro" id="IPR008930">
    <property type="entry name" value="Terpenoid_cyclase/PrenylTrfase"/>
</dbReference>
<name>A0A540LU20_MALBA</name>
<reference evidence="7 8" key="1">
    <citation type="journal article" date="2019" name="G3 (Bethesda)">
        <title>Sequencing of a Wild Apple (Malus baccata) Genome Unravels the Differences Between Cultivated and Wild Apple Species Regarding Disease Resistance and Cold Tolerance.</title>
        <authorList>
            <person name="Chen X."/>
        </authorList>
    </citation>
    <scope>NUCLEOTIDE SEQUENCE [LARGE SCALE GENOMIC DNA]</scope>
    <source>
        <strain evidence="8">cv. Shandingzi</strain>
        <tissue evidence="7">Leaves</tissue>
    </source>
</reference>
<dbReference type="CDD" id="cd00684">
    <property type="entry name" value="Terpene_cyclase_plant_C1"/>
    <property type="match status" value="1"/>
</dbReference>
<feature type="domain" description="Terpene synthase metal-binding" evidence="6">
    <location>
        <begin position="316"/>
        <end position="554"/>
    </location>
</feature>
<dbReference type="PANTHER" id="PTHR31225:SF98">
    <property type="entry name" value="TERPENE SYNTHASE 9-RELATED"/>
    <property type="match status" value="1"/>
</dbReference>
<sequence>MALTTFSSFSPSLVSTSTRYQRLIHLPKVLLQRTVGKQPSFLYVSINSSPSSKVISNPPAVQRRFAQYHPTIWDSKLIDTFTTHYTYELHGTRLDRLKQNVTETLLAASTSSTQGTTSTLSMLKLIDSMQRLGVAYHFEKEIEAVLTSLGSSSTASTSSDLHTVALQFRILREHGIPISPDVFNKFRAGNGRFEDSLSKDIEGLLSLYEASHLGMLGEEHVLEEAKSFSAKRLRQLLGTLEGEDGLLKQLVQQSMETPLHWRMPRIEARSYIDLYQKDDSRNIDLLELAKLDYNLVQSVYQREIKELSRQEMWWTDLDFEHKANFSRDRLMENYLWAMGINYEPQFSNCRIGLTKFVCILTVIDDMYDVYGFLDELELFTDAVHRWNMEDTEELPEYMKPIYTALLNFGNEVNDNVFKNNGLSVLPYIKKEWVNLCNSYLVEARWFYCGYTPTLEEYLKNAWTSVGGPGAILHAYLLLQGRNITKSSLDSLKHGSQIIYWSSLMTRLSDDLATSKAEGERGDVAKSVECCMKERGVSEEEAQDYINELICYSWTKINEESSKTAIPKSIVKLSLNMARTAHSIFQHGDGIGTSIGVTKDRLISLISNPIPINTHN</sequence>
<evidence type="ECO:0000256" key="3">
    <source>
        <dbReference type="ARBA" id="ARBA00022842"/>
    </source>
</evidence>
<keyword evidence="8" id="KW-1185">Reference proteome</keyword>
<gene>
    <name evidence="7" type="ORF">C1H46_024479</name>
</gene>